<sequence length="395" mass="44143">MKLLNPEIAYRPVPSPCYDVEACESWLSHMAAQGLFVEKLGIRLARFRRGTPCSVRYRLTAARLKGGWLDVVPSEPLSTEKALYAESGWYFVCAQQEFFLYACEDPCAPEPHTDPAVQALSLKMARRSAWWEFFGAVIVLVAQFALNGHGRVVQLLVEAPLLSICIYLYFFGALFLASRDLYNILKLSRRLRQGYAPDHRKDWRTAARIHWIGQGVTMGALLLLILGGVCFLAQSGTRQPLTEYPSPLPFATLQDLSDGTLVRDDSTFNTLEVRHSLLAPTILDYEESGKILQNGKVVLDTSLTVRYYDTHSPWLARLLVNDLHENQSLLADEPQPLPDLPGTDSAYGYSGKEGVSRQLILVQGSRVMSVLWIDADGTQNFDRLAPRFAEAFAAA</sequence>
<keyword evidence="1" id="KW-0472">Membrane</keyword>
<comment type="caution">
    <text evidence="2">The sequence shown here is derived from an EMBL/GenBank/DDBJ whole genome shotgun (WGS) entry which is preliminary data.</text>
</comment>
<dbReference type="Pfam" id="PF11193">
    <property type="entry name" value="DUF2812"/>
    <property type="match status" value="1"/>
</dbReference>
<proteinExistence type="predicted"/>
<evidence type="ECO:0000313" key="2">
    <source>
        <dbReference type="EMBL" id="HIZ41554.1"/>
    </source>
</evidence>
<evidence type="ECO:0000313" key="3">
    <source>
        <dbReference type="Proteomes" id="UP000824048"/>
    </source>
</evidence>
<name>A0A9D2EPM3_9FIRM</name>
<keyword evidence="1" id="KW-1133">Transmembrane helix</keyword>
<dbReference type="AlphaFoldDB" id="A0A9D2EPM3"/>
<dbReference type="InterPro" id="IPR021359">
    <property type="entry name" value="DUF2812"/>
</dbReference>
<keyword evidence="1" id="KW-0812">Transmembrane</keyword>
<evidence type="ECO:0000256" key="1">
    <source>
        <dbReference type="SAM" id="Phobius"/>
    </source>
</evidence>
<dbReference type="Proteomes" id="UP000824048">
    <property type="component" value="Unassembled WGS sequence"/>
</dbReference>
<feature type="transmembrane region" description="Helical" evidence="1">
    <location>
        <begin position="209"/>
        <end position="234"/>
    </location>
</feature>
<feature type="transmembrane region" description="Helical" evidence="1">
    <location>
        <begin position="129"/>
        <end position="146"/>
    </location>
</feature>
<protein>
    <submittedName>
        <fullName evidence="2">DUF2812 domain-containing protein</fullName>
    </submittedName>
</protein>
<gene>
    <name evidence="2" type="ORF">H9811_03210</name>
</gene>
<reference evidence="2" key="2">
    <citation type="submission" date="2021-04" db="EMBL/GenBank/DDBJ databases">
        <authorList>
            <person name="Gilroy R."/>
        </authorList>
    </citation>
    <scope>NUCLEOTIDE SEQUENCE</scope>
    <source>
        <strain evidence="2">ChiSxjej1B13-11774</strain>
    </source>
</reference>
<feature type="transmembrane region" description="Helical" evidence="1">
    <location>
        <begin position="161"/>
        <end position="182"/>
    </location>
</feature>
<dbReference type="EMBL" id="DXBP01000023">
    <property type="protein sequence ID" value="HIZ41554.1"/>
    <property type="molecule type" value="Genomic_DNA"/>
</dbReference>
<accession>A0A9D2EPM3</accession>
<organism evidence="2 3">
    <name type="scientific">Candidatus Gemmiger excrementigallinarum</name>
    <dbReference type="NCBI Taxonomy" id="2838609"/>
    <lineage>
        <taxon>Bacteria</taxon>
        <taxon>Bacillati</taxon>
        <taxon>Bacillota</taxon>
        <taxon>Clostridia</taxon>
        <taxon>Eubacteriales</taxon>
        <taxon>Gemmiger</taxon>
    </lineage>
</organism>
<reference evidence="2" key="1">
    <citation type="journal article" date="2021" name="PeerJ">
        <title>Extensive microbial diversity within the chicken gut microbiome revealed by metagenomics and culture.</title>
        <authorList>
            <person name="Gilroy R."/>
            <person name="Ravi A."/>
            <person name="Getino M."/>
            <person name="Pursley I."/>
            <person name="Horton D.L."/>
            <person name="Alikhan N.F."/>
            <person name="Baker D."/>
            <person name="Gharbi K."/>
            <person name="Hall N."/>
            <person name="Watson M."/>
            <person name="Adriaenssens E.M."/>
            <person name="Foster-Nyarko E."/>
            <person name="Jarju S."/>
            <person name="Secka A."/>
            <person name="Antonio M."/>
            <person name="Oren A."/>
            <person name="Chaudhuri R.R."/>
            <person name="La Ragione R."/>
            <person name="Hildebrand F."/>
            <person name="Pallen M.J."/>
        </authorList>
    </citation>
    <scope>NUCLEOTIDE SEQUENCE</scope>
    <source>
        <strain evidence="2">ChiSxjej1B13-11774</strain>
    </source>
</reference>